<name>A0A0F9A286_9ZZZZ</name>
<evidence type="ECO:0000313" key="1">
    <source>
        <dbReference type="EMBL" id="KKK72714.1"/>
    </source>
</evidence>
<accession>A0A0F9A286</accession>
<organism evidence="1">
    <name type="scientific">marine sediment metagenome</name>
    <dbReference type="NCBI Taxonomy" id="412755"/>
    <lineage>
        <taxon>unclassified sequences</taxon>
        <taxon>metagenomes</taxon>
        <taxon>ecological metagenomes</taxon>
    </lineage>
</organism>
<proteinExistence type="predicted"/>
<sequence>PRKIAGRRELRRRTLAQIEREIARAAPRQCPLGQGDAECAQEPGAKLDRAVQPAAPLFGRTHPLTPPHVERDVVQRRGARGGLNIVSMDSR</sequence>
<reference evidence="1" key="1">
    <citation type="journal article" date="2015" name="Nature">
        <title>Complex archaea that bridge the gap between prokaryotes and eukaryotes.</title>
        <authorList>
            <person name="Spang A."/>
            <person name="Saw J.H."/>
            <person name="Jorgensen S.L."/>
            <person name="Zaremba-Niedzwiedzka K."/>
            <person name="Martijn J."/>
            <person name="Lind A.E."/>
            <person name="van Eijk R."/>
            <person name="Schleper C."/>
            <person name="Guy L."/>
            <person name="Ettema T.J."/>
        </authorList>
    </citation>
    <scope>NUCLEOTIDE SEQUENCE</scope>
</reference>
<gene>
    <name evidence="1" type="ORF">LCGC14_2901100</name>
</gene>
<protein>
    <submittedName>
        <fullName evidence="1">Uncharacterized protein</fullName>
    </submittedName>
</protein>
<dbReference type="AlphaFoldDB" id="A0A0F9A286"/>
<feature type="non-terminal residue" evidence="1">
    <location>
        <position position="1"/>
    </location>
</feature>
<comment type="caution">
    <text evidence="1">The sequence shown here is derived from an EMBL/GenBank/DDBJ whole genome shotgun (WGS) entry which is preliminary data.</text>
</comment>
<dbReference type="EMBL" id="LAZR01057119">
    <property type="protein sequence ID" value="KKK72714.1"/>
    <property type="molecule type" value="Genomic_DNA"/>
</dbReference>